<accession>A0A934JT12</accession>
<name>A0A934JT12_9BACT</name>
<dbReference type="InterPro" id="IPR053737">
    <property type="entry name" value="Type_II_TA_Toxin"/>
</dbReference>
<protein>
    <submittedName>
        <fullName evidence="1">Uncharacterized protein</fullName>
    </submittedName>
</protein>
<evidence type="ECO:0000313" key="1">
    <source>
        <dbReference type="EMBL" id="MBJ7595166.1"/>
    </source>
</evidence>
<sequence length="123" mass="12385">MSALLQAADLRFINTVAAQRFGGGERGAIDDAAVEAALAAAGDGTAFARAATLAAGLLQRHAFSSAPLQTALLVLHCALSLEGFSLIAPQGVLAGMLRGLDKDGDAGVVARWLEDRAVPSASG</sequence>
<dbReference type="Gene3D" id="1.20.120.1870">
    <property type="entry name" value="Fic/DOC protein, Fido domain"/>
    <property type="match status" value="1"/>
</dbReference>
<dbReference type="AlphaFoldDB" id="A0A934JT12"/>
<dbReference type="Proteomes" id="UP000606991">
    <property type="component" value="Unassembled WGS sequence"/>
</dbReference>
<dbReference type="RefSeq" id="WP_337312028.1">
    <property type="nucleotide sequence ID" value="NZ_JAEKNS010000103.1"/>
</dbReference>
<gene>
    <name evidence="1" type="ORF">JF886_09950</name>
</gene>
<comment type="caution">
    <text evidence="1">The sequence shown here is derived from an EMBL/GenBank/DDBJ whole genome shotgun (WGS) entry which is preliminary data.</text>
</comment>
<evidence type="ECO:0000313" key="2">
    <source>
        <dbReference type="Proteomes" id="UP000606991"/>
    </source>
</evidence>
<proteinExistence type="predicted"/>
<organism evidence="1 2">
    <name type="scientific">Candidatus Aeolococcus gillhamiae</name>
    <dbReference type="NCBI Taxonomy" id="3127015"/>
    <lineage>
        <taxon>Bacteria</taxon>
        <taxon>Bacillati</taxon>
        <taxon>Candidatus Dormiibacterota</taxon>
        <taxon>Candidatus Dormibacteria</taxon>
        <taxon>Candidatus Aeolococcales</taxon>
        <taxon>Candidatus Aeolococcaceae</taxon>
        <taxon>Candidatus Aeolococcus</taxon>
    </lineage>
</organism>
<reference evidence="1 2" key="1">
    <citation type="submission" date="2020-10" db="EMBL/GenBank/DDBJ databases">
        <title>Ca. Dormibacterota MAGs.</title>
        <authorList>
            <person name="Montgomery K."/>
        </authorList>
    </citation>
    <scope>NUCLEOTIDE SEQUENCE [LARGE SCALE GENOMIC DNA]</scope>
    <source>
        <strain evidence="1">SC8812_S17_18</strain>
    </source>
</reference>
<dbReference type="EMBL" id="JAEKNS010000103">
    <property type="protein sequence ID" value="MBJ7595166.1"/>
    <property type="molecule type" value="Genomic_DNA"/>
</dbReference>